<accession>A0ACA9M4N3</accession>
<comment type="caution">
    <text evidence="1">The sequence shown here is derived from an EMBL/GenBank/DDBJ whole genome shotgun (WGS) entry which is preliminary data.</text>
</comment>
<evidence type="ECO:0000313" key="2">
    <source>
        <dbReference type="Proteomes" id="UP000789702"/>
    </source>
</evidence>
<name>A0ACA9M4N3_9GLOM</name>
<gene>
    <name evidence="1" type="ORF">DHETER_LOCUS5843</name>
</gene>
<dbReference type="Proteomes" id="UP000789702">
    <property type="component" value="Unassembled WGS sequence"/>
</dbReference>
<organism evidence="1 2">
    <name type="scientific">Dentiscutata heterogama</name>
    <dbReference type="NCBI Taxonomy" id="1316150"/>
    <lineage>
        <taxon>Eukaryota</taxon>
        <taxon>Fungi</taxon>
        <taxon>Fungi incertae sedis</taxon>
        <taxon>Mucoromycota</taxon>
        <taxon>Glomeromycotina</taxon>
        <taxon>Glomeromycetes</taxon>
        <taxon>Diversisporales</taxon>
        <taxon>Gigasporaceae</taxon>
        <taxon>Dentiscutata</taxon>
    </lineage>
</organism>
<dbReference type="EMBL" id="CAJVPU010006891">
    <property type="protein sequence ID" value="CAG8565768.1"/>
    <property type="molecule type" value="Genomic_DNA"/>
</dbReference>
<evidence type="ECO:0000313" key="1">
    <source>
        <dbReference type="EMBL" id="CAG8565768.1"/>
    </source>
</evidence>
<keyword evidence="2" id="KW-1185">Reference proteome</keyword>
<proteinExistence type="predicted"/>
<protein>
    <submittedName>
        <fullName evidence="1">12302_t:CDS:1</fullName>
    </submittedName>
</protein>
<reference evidence="1" key="1">
    <citation type="submission" date="2021-06" db="EMBL/GenBank/DDBJ databases">
        <authorList>
            <person name="Kallberg Y."/>
            <person name="Tangrot J."/>
            <person name="Rosling A."/>
        </authorList>
    </citation>
    <scope>NUCLEOTIDE SEQUENCE</scope>
    <source>
        <strain evidence="1">IL203A</strain>
    </source>
</reference>
<sequence>MSNDINPKETVNVPLVYLLQLQHLAIQSIEKKHHDFLVKNNGNKELSKLPKTSENKQPAIVATNMNISNNEVSKRVGDMWHKESLEVKIKFQLLADIAKLEHMQKYPEYKYQPRRPHEKKRRTKRNCHLSINEISSRPNQEQKTGICDFSKTKSKTIHENHSQHGEINSENNNELVNQNVNKYNFQLIGNNLNLSNEISENSQEITRDLNIFNSEYLNYNPYNSYLSPFTYLLPYPYTYFI</sequence>